<dbReference type="EMBL" id="BMMH01000007">
    <property type="protein sequence ID" value="GGL20141.1"/>
    <property type="molecule type" value="Genomic_DNA"/>
</dbReference>
<sequence>MQQCGSADPGPQQSGQLTGEGRVRAGQIIGVLQLEQCGHESLGNVSAPEFSESAVFIRKIPGTKGISLDPVTDDHPALTISVPESAAKSLYARRELRVTSRQRIS</sequence>
<reference evidence="2" key="2">
    <citation type="submission" date="2020-09" db="EMBL/GenBank/DDBJ databases">
        <authorList>
            <person name="Sun Q."/>
            <person name="Zhou Y."/>
        </authorList>
    </citation>
    <scope>NUCLEOTIDE SEQUENCE</scope>
    <source>
        <strain evidence="2">CGMCC 4.3508</strain>
    </source>
</reference>
<organism evidence="2 3">
    <name type="scientific">Nocardia jinanensis</name>
    <dbReference type="NCBI Taxonomy" id="382504"/>
    <lineage>
        <taxon>Bacteria</taxon>
        <taxon>Bacillati</taxon>
        <taxon>Actinomycetota</taxon>
        <taxon>Actinomycetes</taxon>
        <taxon>Mycobacteriales</taxon>
        <taxon>Nocardiaceae</taxon>
        <taxon>Nocardia</taxon>
    </lineage>
</organism>
<evidence type="ECO:0000256" key="1">
    <source>
        <dbReference type="SAM" id="MobiDB-lite"/>
    </source>
</evidence>
<reference evidence="2" key="1">
    <citation type="journal article" date="2014" name="Int. J. Syst. Evol. Microbiol.">
        <title>Complete genome sequence of Corynebacterium casei LMG S-19264T (=DSM 44701T), isolated from a smear-ripened cheese.</title>
        <authorList>
            <consortium name="US DOE Joint Genome Institute (JGI-PGF)"/>
            <person name="Walter F."/>
            <person name="Albersmeier A."/>
            <person name="Kalinowski J."/>
            <person name="Ruckert C."/>
        </authorList>
    </citation>
    <scope>NUCLEOTIDE SEQUENCE</scope>
    <source>
        <strain evidence="2">CGMCC 4.3508</strain>
    </source>
</reference>
<proteinExistence type="predicted"/>
<feature type="compositionally biased region" description="Polar residues" evidence="1">
    <location>
        <begin position="1"/>
        <end position="17"/>
    </location>
</feature>
<name>A0A917VVY8_9NOCA</name>
<accession>A0A917VVY8</accession>
<gene>
    <name evidence="2" type="ORF">GCM10011588_38640</name>
</gene>
<dbReference type="Proteomes" id="UP000638263">
    <property type="component" value="Unassembled WGS sequence"/>
</dbReference>
<evidence type="ECO:0000313" key="2">
    <source>
        <dbReference type="EMBL" id="GGL20141.1"/>
    </source>
</evidence>
<keyword evidence="3" id="KW-1185">Reference proteome</keyword>
<dbReference type="AlphaFoldDB" id="A0A917VVY8"/>
<feature type="region of interest" description="Disordered" evidence="1">
    <location>
        <begin position="1"/>
        <end position="20"/>
    </location>
</feature>
<protein>
    <submittedName>
        <fullName evidence="2">Uncharacterized protein</fullName>
    </submittedName>
</protein>
<comment type="caution">
    <text evidence="2">The sequence shown here is derived from an EMBL/GenBank/DDBJ whole genome shotgun (WGS) entry which is preliminary data.</text>
</comment>
<evidence type="ECO:0000313" key="3">
    <source>
        <dbReference type="Proteomes" id="UP000638263"/>
    </source>
</evidence>